<dbReference type="EMBL" id="JAOAOG010000320">
    <property type="protein sequence ID" value="KAJ6229564.1"/>
    <property type="molecule type" value="Genomic_DNA"/>
</dbReference>
<keyword evidence="5" id="KW-0677">Repeat</keyword>
<dbReference type="Proteomes" id="UP001150062">
    <property type="component" value="Unassembled WGS sequence"/>
</dbReference>
<evidence type="ECO:0000256" key="6">
    <source>
        <dbReference type="ARBA" id="ARBA00022771"/>
    </source>
</evidence>
<dbReference type="InterPro" id="IPR013083">
    <property type="entry name" value="Znf_RING/FYVE/PHD"/>
</dbReference>
<dbReference type="GO" id="GO:0016740">
    <property type="term" value="F:transferase activity"/>
    <property type="evidence" value="ECO:0007669"/>
    <property type="project" value="UniProtKB-KW"/>
</dbReference>
<dbReference type="Pfam" id="PF22191">
    <property type="entry name" value="IBR_1"/>
    <property type="match status" value="1"/>
</dbReference>
<dbReference type="InterPro" id="IPR001841">
    <property type="entry name" value="Znf_RING"/>
</dbReference>
<dbReference type="PROSITE" id="PS51873">
    <property type="entry name" value="TRIAD"/>
    <property type="match status" value="1"/>
</dbReference>
<feature type="compositionally biased region" description="Basic residues" evidence="11">
    <location>
        <begin position="1"/>
        <end position="14"/>
    </location>
</feature>
<feature type="region of interest" description="Disordered" evidence="11">
    <location>
        <begin position="1"/>
        <end position="30"/>
    </location>
</feature>
<dbReference type="Pfam" id="PF01485">
    <property type="entry name" value="IBR"/>
    <property type="match status" value="1"/>
</dbReference>
<protein>
    <recommendedName>
        <fullName evidence="2">RBR-type E3 ubiquitin transferase</fullName>
        <ecNumber evidence="2">2.3.2.31</ecNumber>
    </recommendedName>
</protein>
<dbReference type="Gene3D" id="3.30.40.10">
    <property type="entry name" value="Zinc/RING finger domain, C3HC4 (zinc finger)"/>
    <property type="match status" value="1"/>
</dbReference>
<feature type="domain" description="RING-type" evidence="12">
    <location>
        <begin position="290"/>
        <end position="337"/>
    </location>
</feature>
<evidence type="ECO:0000313" key="15">
    <source>
        <dbReference type="Proteomes" id="UP001150062"/>
    </source>
</evidence>
<dbReference type="EC" id="2.3.2.31" evidence="2"/>
<feature type="coiled-coil region" evidence="10">
    <location>
        <begin position="261"/>
        <end position="288"/>
    </location>
</feature>
<evidence type="ECO:0000256" key="8">
    <source>
        <dbReference type="ARBA" id="ARBA00022833"/>
    </source>
</evidence>
<dbReference type="CDD" id="cd20335">
    <property type="entry name" value="BRcat_RBR"/>
    <property type="match status" value="1"/>
</dbReference>
<dbReference type="InterPro" id="IPR002867">
    <property type="entry name" value="IBR_dom"/>
</dbReference>
<evidence type="ECO:0000256" key="4">
    <source>
        <dbReference type="ARBA" id="ARBA00022723"/>
    </source>
</evidence>
<keyword evidence="3 14" id="KW-0808">Transferase</keyword>
<dbReference type="InterPro" id="IPR044066">
    <property type="entry name" value="TRIAD_supradom"/>
</dbReference>
<dbReference type="PROSITE" id="PS50089">
    <property type="entry name" value="ZF_RING_2"/>
    <property type="match status" value="1"/>
</dbReference>
<evidence type="ECO:0000259" key="13">
    <source>
        <dbReference type="PROSITE" id="PS51873"/>
    </source>
</evidence>
<evidence type="ECO:0000256" key="1">
    <source>
        <dbReference type="ARBA" id="ARBA00001798"/>
    </source>
</evidence>
<evidence type="ECO:0000313" key="14">
    <source>
        <dbReference type="EMBL" id="KAJ6229564.1"/>
    </source>
</evidence>
<keyword evidence="8" id="KW-0862">Zinc</keyword>
<gene>
    <name evidence="14" type="ORF">M0813_07794</name>
</gene>
<organism evidence="14 15">
    <name type="scientific">Anaeramoeba flamelloides</name>
    <dbReference type="NCBI Taxonomy" id="1746091"/>
    <lineage>
        <taxon>Eukaryota</taxon>
        <taxon>Metamonada</taxon>
        <taxon>Anaeramoebidae</taxon>
        <taxon>Anaeramoeba</taxon>
    </lineage>
</organism>
<evidence type="ECO:0000256" key="7">
    <source>
        <dbReference type="ARBA" id="ARBA00022786"/>
    </source>
</evidence>
<name>A0ABQ8XBV0_9EUKA</name>
<evidence type="ECO:0000256" key="5">
    <source>
        <dbReference type="ARBA" id="ARBA00022737"/>
    </source>
</evidence>
<reference evidence="14" key="1">
    <citation type="submission" date="2022-08" db="EMBL/GenBank/DDBJ databases">
        <title>Novel sulfate-reducing endosymbionts in the free-living metamonad Anaeramoeba.</title>
        <authorList>
            <person name="Jerlstrom-Hultqvist J."/>
            <person name="Cepicka I."/>
            <person name="Gallot-Lavallee L."/>
            <person name="Salas-Leiva D."/>
            <person name="Curtis B.A."/>
            <person name="Zahonova K."/>
            <person name="Pipaliya S."/>
            <person name="Dacks J."/>
            <person name="Roger A.J."/>
        </authorList>
    </citation>
    <scope>NUCLEOTIDE SEQUENCE</scope>
    <source>
        <strain evidence="14">Schooner1</strain>
    </source>
</reference>
<keyword evidence="4" id="KW-0479">Metal-binding</keyword>
<feature type="domain" description="RING-type" evidence="13">
    <location>
        <begin position="286"/>
        <end position="520"/>
    </location>
</feature>
<evidence type="ECO:0000256" key="3">
    <source>
        <dbReference type="ARBA" id="ARBA00022679"/>
    </source>
</evidence>
<evidence type="ECO:0000256" key="2">
    <source>
        <dbReference type="ARBA" id="ARBA00012251"/>
    </source>
</evidence>
<proteinExistence type="predicted"/>
<comment type="catalytic activity">
    <reaction evidence="1">
        <text>[E2 ubiquitin-conjugating enzyme]-S-ubiquitinyl-L-cysteine + [acceptor protein]-L-lysine = [E2 ubiquitin-conjugating enzyme]-L-cysteine + [acceptor protein]-N(6)-ubiquitinyl-L-lysine.</text>
        <dbReference type="EC" id="2.3.2.31"/>
    </reaction>
</comment>
<evidence type="ECO:0000259" key="12">
    <source>
        <dbReference type="PROSITE" id="PS50089"/>
    </source>
</evidence>
<dbReference type="Gene3D" id="1.20.120.1750">
    <property type="match status" value="1"/>
</dbReference>
<comment type="caution">
    <text evidence="14">The sequence shown here is derived from an EMBL/GenBank/DDBJ whole genome shotgun (WGS) entry which is preliminary data.</text>
</comment>
<dbReference type="PANTHER" id="PTHR11685">
    <property type="entry name" value="RBR FAMILY RING FINGER AND IBR DOMAIN-CONTAINING"/>
    <property type="match status" value="1"/>
</dbReference>
<dbReference type="SMART" id="SM00647">
    <property type="entry name" value="IBR"/>
    <property type="match status" value="2"/>
</dbReference>
<dbReference type="SUPFAM" id="SSF57850">
    <property type="entry name" value="RING/U-box"/>
    <property type="match status" value="3"/>
</dbReference>
<keyword evidence="7" id="KW-0833">Ubl conjugation pathway</keyword>
<keyword evidence="10" id="KW-0175">Coiled coil</keyword>
<keyword evidence="15" id="KW-1185">Reference proteome</keyword>
<dbReference type="InterPro" id="IPR031127">
    <property type="entry name" value="E3_UB_ligase_RBR"/>
</dbReference>
<evidence type="ECO:0000256" key="11">
    <source>
        <dbReference type="SAM" id="MobiDB-lite"/>
    </source>
</evidence>
<keyword evidence="6 9" id="KW-0863">Zinc-finger</keyword>
<evidence type="ECO:0000256" key="9">
    <source>
        <dbReference type="PROSITE-ProRule" id="PRU00175"/>
    </source>
</evidence>
<sequence length="526" mass="63037">MKQQKQNHKQKQKQQKQQQQQQKQKQKQKHNNTIVFGNHKKQNHIQFSGITCLEIGLRLLNEENIAECKPYIEPLFQINQKYILNVFKLSISLTRYSSFLYLMEDEETNYCSELFLNAYIDKLVEIAIKHITAFLLIQQEENYYLIYLKGKEFRFLLVEPYTQRNKNEIKFTYYEFSDQLMGSLIEKVRITKDLQTHFSIYIRKDRYYDQSLSGKMKGGWELKNIDAQQTNLELKLHKKFSKLFGLNDKLRRQYSSNNEIIYNYKKKNENLKTAISKFEKKIKQLSRVQCNICCQSYHKSQMIILNCNHKTCKNCLKNYIKFSINNARLPIKCTQHKCDHEIESKIFKSMNLDQNLIDKYEKFTLQKYLNKHNSELIICPNPKCQLESAIEGNAFFFVCPYCKIVYCPKCKTYPYHTYETCLEYKNRIIKEKSEKRQRKLINEKNNKASELWKKKNTRKCLGCQANVEKNKGCNHMKCTQCNTHFCYECGKIISQNEKNLLVIHRRVENHYKNSKCVFFTEKMIKK</sequence>
<evidence type="ECO:0000256" key="10">
    <source>
        <dbReference type="SAM" id="Coils"/>
    </source>
</evidence>
<accession>A0ABQ8XBV0</accession>